<dbReference type="AlphaFoldDB" id="A0A392W4E4"/>
<name>A0A392W4E4_9FABA</name>
<proteinExistence type="predicted"/>
<protein>
    <submittedName>
        <fullName evidence="2">SpoIIE-like protein phosphatase domain protein</fullName>
    </submittedName>
</protein>
<sequence length="67" mass="7001">DAELSESVPISTSLEPEQVDSRATDSLTGGFDADLRELPPSSPSLGSELHANDDETSNLVVDDSVDA</sequence>
<organism evidence="2 3">
    <name type="scientific">Trifolium medium</name>
    <dbReference type="NCBI Taxonomy" id="97028"/>
    <lineage>
        <taxon>Eukaryota</taxon>
        <taxon>Viridiplantae</taxon>
        <taxon>Streptophyta</taxon>
        <taxon>Embryophyta</taxon>
        <taxon>Tracheophyta</taxon>
        <taxon>Spermatophyta</taxon>
        <taxon>Magnoliopsida</taxon>
        <taxon>eudicotyledons</taxon>
        <taxon>Gunneridae</taxon>
        <taxon>Pentapetalae</taxon>
        <taxon>rosids</taxon>
        <taxon>fabids</taxon>
        <taxon>Fabales</taxon>
        <taxon>Fabaceae</taxon>
        <taxon>Papilionoideae</taxon>
        <taxon>50 kb inversion clade</taxon>
        <taxon>NPAAA clade</taxon>
        <taxon>Hologalegina</taxon>
        <taxon>IRL clade</taxon>
        <taxon>Trifolieae</taxon>
        <taxon>Trifolium</taxon>
    </lineage>
</organism>
<reference evidence="2 3" key="1">
    <citation type="journal article" date="2018" name="Front. Plant Sci.">
        <title>Red Clover (Trifolium pratense) and Zigzag Clover (T. medium) - A Picture of Genomic Similarities and Differences.</title>
        <authorList>
            <person name="Dluhosova J."/>
            <person name="Istvanek J."/>
            <person name="Nedelnik J."/>
            <person name="Repkova J."/>
        </authorList>
    </citation>
    <scope>NUCLEOTIDE SEQUENCE [LARGE SCALE GENOMIC DNA]</scope>
    <source>
        <strain evidence="3">cv. 10/8</strain>
        <tissue evidence="2">Leaf</tissue>
    </source>
</reference>
<feature type="non-terminal residue" evidence="2">
    <location>
        <position position="67"/>
    </location>
</feature>
<dbReference type="Proteomes" id="UP000265520">
    <property type="component" value="Unassembled WGS sequence"/>
</dbReference>
<keyword evidence="3" id="KW-1185">Reference proteome</keyword>
<dbReference type="EMBL" id="LXQA011381721">
    <property type="protein sequence ID" value="MCI95266.1"/>
    <property type="molecule type" value="Genomic_DNA"/>
</dbReference>
<accession>A0A392W4E4</accession>
<evidence type="ECO:0000313" key="2">
    <source>
        <dbReference type="EMBL" id="MCI95266.1"/>
    </source>
</evidence>
<comment type="caution">
    <text evidence="2">The sequence shown here is derived from an EMBL/GenBank/DDBJ whole genome shotgun (WGS) entry which is preliminary data.</text>
</comment>
<feature type="non-terminal residue" evidence="2">
    <location>
        <position position="1"/>
    </location>
</feature>
<feature type="region of interest" description="Disordered" evidence="1">
    <location>
        <begin position="1"/>
        <end position="67"/>
    </location>
</feature>
<evidence type="ECO:0000313" key="3">
    <source>
        <dbReference type="Proteomes" id="UP000265520"/>
    </source>
</evidence>
<evidence type="ECO:0000256" key="1">
    <source>
        <dbReference type="SAM" id="MobiDB-lite"/>
    </source>
</evidence>